<keyword evidence="4" id="KW-0997">Cell inner membrane</keyword>
<dbReference type="GO" id="GO:0005886">
    <property type="term" value="C:plasma membrane"/>
    <property type="evidence" value="ECO:0007669"/>
    <property type="project" value="UniProtKB-SubCell"/>
</dbReference>
<evidence type="ECO:0000256" key="4">
    <source>
        <dbReference type="ARBA" id="ARBA00022519"/>
    </source>
</evidence>
<evidence type="ECO:0000256" key="2">
    <source>
        <dbReference type="ARBA" id="ARBA00022448"/>
    </source>
</evidence>
<feature type="transmembrane region" description="Helical" evidence="10">
    <location>
        <begin position="37"/>
        <end position="55"/>
    </location>
</feature>
<evidence type="ECO:0000256" key="3">
    <source>
        <dbReference type="ARBA" id="ARBA00022475"/>
    </source>
</evidence>
<dbReference type="GO" id="GO:0015190">
    <property type="term" value="F:L-leucine transmembrane transporter activity"/>
    <property type="evidence" value="ECO:0007669"/>
    <property type="project" value="TreeGrafter"/>
</dbReference>
<dbReference type="EMBL" id="CAFBPI010000073">
    <property type="protein sequence ID" value="CAB5020950.1"/>
    <property type="molecule type" value="Genomic_DNA"/>
</dbReference>
<keyword evidence="3" id="KW-1003">Cell membrane</keyword>
<dbReference type="EMBL" id="CAEZUD010000064">
    <property type="protein sequence ID" value="CAB4596940.1"/>
    <property type="molecule type" value="Genomic_DNA"/>
</dbReference>
<dbReference type="AlphaFoldDB" id="A0A6J6G8V3"/>
<dbReference type="EMBL" id="CAFBNS010000151">
    <property type="protein sequence ID" value="CAB4964626.1"/>
    <property type="molecule type" value="Genomic_DNA"/>
</dbReference>
<evidence type="ECO:0000313" key="11">
    <source>
        <dbReference type="EMBL" id="CAB4530766.1"/>
    </source>
</evidence>
<keyword evidence="7 10" id="KW-1133">Transmembrane helix</keyword>
<dbReference type="GO" id="GO:0015192">
    <property type="term" value="F:L-phenylalanine transmembrane transporter activity"/>
    <property type="evidence" value="ECO:0007669"/>
    <property type="project" value="TreeGrafter"/>
</dbReference>
<feature type="transmembrane region" description="Helical" evidence="10">
    <location>
        <begin position="95"/>
        <end position="116"/>
    </location>
</feature>
<dbReference type="PANTHER" id="PTHR11795:SF371">
    <property type="entry name" value="HIGH-AFFINITY BRANCHED-CHAIN AMINO ACID TRANSPORT SYSTEM PERMEASE PROTEIN LIVH"/>
    <property type="match status" value="1"/>
</dbReference>
<protein>
    <submittedName>
        <fullName evidence="12">Unannotated protein</fullName>
    </submittedName>
</protein>
<evidence type="ECO:0000256" key="10">
    <source>
        <dbReference type="SAM" id="Phobius"/>
    </source>
</evidence>
<dbReference type="EMBL" id="CAFBME010000080">
    <property type="protein sequence ID" value="CAB4898697.1"/>
    <property type="molecule type" value="Genomic_DNA"/>
</dbReference>
<dbReference type="CDD" id="cd06582">
    <property type="entry name" value="TM_PBP1_LivH_like"/>
    <property type="match status" value="1"/>
</dbReference>
<evidence type="ECO:0000256" key="6">
    <source>
        <dbReference type="ARBA" id="ARBA00022970"/>
    </source>
</evidence>
<sequence>MAEFVQLLFNGLVTGSILAMAAVGVSLVYGVLKLVNFAAGDFMTLGAFIAVFFSVSKGWPLILSVLLAIIGICALGLALDMVLWKRLRENKAGTLAFFLVATGVALILRQAILMIFSSGSRKYAIDEIATFPLFGANIATAQLIVLLLASSSIITLGLFMAKTTIGKDMRAFSDNPSLAAVSGINVNRVVRYVWIINGVLSALAGIFQGMVQGRFDSTMGWTLLLPIFAAVVLGTIGDAYGALLGGMVLGLVMEMSTWSVLFGGIPSSYKPVVAFATLGLVLLVKPEGLLGVKARSI</sequence>
<dbReference type="GO" id="GO:0005304">
    <property type="term" value="F:L-valine transmembrane transporter activity"/>
    <property type="evidence" value="ECO:0007669"/>
    <property type="project" value="TreeGrafter"/>
</dbReference>
<dbReference type="GO" id="GO:1903806">
    <property type="term" value="P:L-isoleucine import across plasma membrane"/>
    <property type="evidence" value="ECO:0007669"/>
    <property type="project" value="TreeGrafter"/>
</dbReference>
<dbReference type="EMBL" id="CAEZYL010000063">
    <property type="protein sequence ID" value="CAB4726611.1"/>
    <property type="molecule type" value="Genomic_DNA"/>
</dbReference>
<evidence type="ECO:0000256" key="9">
    <source>
        <dbReference type="ARBA" id="ARBA00037998"/>
    </source>
</evidence>
<evidence type="ECO:0000256" key="7">
    <source>
        <dbReference type="ARBA" id="ARBA00022989"/>
    </source>
</evidence>
<keyword evidence="6" id="KW-0029">Amino-acid transport</keyword>
<evidence type="ECO:0000256" key="5">
    <source>
        <dbReference type="ARBA" id="ARBA00022692"/>
    </source>
</evidence>
<keyword evidence="8 10" id="KW-0472">Membrane</keyword>
<dbReference type="GO" id="GO:0042941">
    <property type="term" value="P:D-alanine transmembrane transport"/>
    <property type="evidence" value="ECO:0007669"/>
    <property type="project" value="TreeGrafter"/>
</dbReference>
<keyword evidence="2" id="KW-0813">Transport</keyword>
<evidence type="ECO:0000313" key="16">
    <source>
        <dbReference type="EMBL" id="CAB5020950.1"/>
    </source>
</evidence>
<name>A0A6J6G8V3_9ZZZZ</name>
<evidence type="ECO:0000313" key="12">
    <source>
        <dbReference type="EMBL" id="CAB4596940.1"/>
    </source>
</evidence>
<gene>
    <name evidence="11" type="ORF">UFOPK1380_00259</name>
    <name evidence="12" type="ORF">UFOPK1778_01020</name>
    <name evidence="13" type="ORF">UFOPK2689_00937</name>
    <name evidence="14" type="ORF">UFOPK3555_00788</name>
    <name evidence="15" type="ORF">UFOPK3874_00810</name>
    <name evidence="16" type="ORF">UFOPK4095_01007</name>
</gene>
<evidence type="ECO:0000256" key="8">
    <source>
        <dbReference type="ARBA" id="ARBA00023136"/>
    </source>
</evidence>
<dbReference type="InterPro" id="IPR052157">
    <property type="entry name" value="BCAA_transport_permease"/>
</dbReference>
<dbReference type="PANTHER" id="PTHR11795">
    <property type="entry name" value="BRANCHED-CHAIN AMINO ACID TRANSPORT SYSTEM PERMEASE PROTEIN LIVH"/>
    <property type="match status" value="1"/>
</dbReference>
<comment type="subcellular location">
    <subcellularLocation>
        <location evidence="1">Cell membrane</location>
        <topology evidence="1">Multi-pass membrane protein</topology>
    </subcellularLocation>
</comment>
<keyword evidence="5 10" id="KW-0812">Transmembrane</keyword>
<dbReference type="Pfam" id="PF02653">
    <property type="entry name" value="BPD_transp_2"/>
    <property type="match status" value="1"/>
</dbReference>
<evidence type="ECO:0000313" key="15">
    <source>
        <dbReference type="EMBL" id="CAB4964626.1"/>
    </source>
</evidence>
<feature type="transmembrane region" description="Helical" evidence="10">
    <location>
        <begin position="136"/>
        <end position="161"/>
    </location>
</feature>
<proteinExistence type="inferred from homology"/>
<feature type="transmembrane region" description="Helical" evidence="10">
    <location>
        <begin position="12"/>
        <end position="32"/>
    </location>
</feature>
<accession>A0A6J6G8V3</accession>
<comment type="similarity">
    <text evidence="9">Belongs to the binding-protein-dependent transport system permease family. LivHM subfamily.</text>
</comment>
<feature type="transmembrane region" description="Helical" evidence="10">
    <location>
        <begin position="271"/>
        <end position="292"/>
    </location>
</feature>
<evidence type="ECO:0000256" key="1">
    <source>
        <dbReference type="ARBA" id="ARBA00004651"/>
    </source>
</evidence>
<dbReference type="InterPro" id="IPR001851">
    <property type="entry name" value="ABC_transp_permease"/>
</dbReference>
<evidence type="ECO:0000313" key="13">
    <source>
        <dbReference type="EMBL" id="CAB4726611.1"/>
    </source>
</evidence>
<dbReference type="GO" id="GO:0015808">
    <property type="term" value="P:L-alanine transport"/>
    <property type="evidence" value="ECO:0007669"/>
    <property type="project" value="TreeGrafter"/>
</dbReference>
<reference evidence="12" key="1">
    <citation type="submission" date="2020-05" db="EMBL/GenBank/DDBJ databases">
        <authorList>
            <person name="Chiriac C."/>
            <person name="Salcher M."/>
            <person name="Ghai R."/>
            <person name="Kavagutti S V."/>
        </authorList>
    </citation>
    <scope>NUCLEOTIDE SEQUENCE</scope>
</reference>
<organism evidence="12">
    <name type="scientific">freshwater metagenome</name>
    <dbReference type="NCBI Taxonomy" id="449393"/>
    <lineage>
        <taxon>unclassified sequences</taxon>
        <taxon>metagenomes</taxon>
        <taxon>ecological metagenomes</taxon>
    </lineage>
</organism>
<feature type="transmembrane region" description="Helical" evidence="10">
    <location>
        <begin position="192"/>
        <end position="211"/>
    </location>
</feature>
<evidence type="ECO:0000313" key="14">
    <source>
        <dbReference type="EMBL" id="CAB4898697.1"/>
    </source>
</evidence>
<feature type="transmembrane region" description="Helical" evidence="10">
    <location>
        <begin position="61"/>
        <end position="83"/>
    </location>
</feature>
<dbReference type="GO" id="GO:0015188">
    <property type="term" value="F:L-isoleucine transmembrane transporter activity"/>
    <property type="evidence" value="ECO:0007669"/>
    <property type="project" value="TreeGrafter"/>
</dbReference>
<dbReference type="EMBL" id="CAEZSC010000008">
    <property type="protein sequence ID" value="CAB4530766.1"/>
    <property type="molecule type" value="Genomic_DNA"/>
</dbReference>